<dbReference type="AlphaFoldDB" id="A0AAV4ZW99"/>
<dbReference type="EMBL" id="BPWL01000001">
    <property type="protein sequence ID" value="GJJ05924.1"/>
    <property type="molecule type" value="Genomic_DNA"/>
</dbReference>
<dbReference type="Proteomes" id="UP001050691">
    <property type="component" value="Unassembled WGS sequence"/>
</dbReference>
<sequence length="519" mass="58337">MDMPQNHRSSAQKPNTSELRNENTSKRDSDCIESKAQRNASVAINQFPVEILIKIISLAAGCPSEEIPYPCMPFSWVCHGWRSIILGNVTFWTTIVFDDRMTPAFLQEVLHRSQAAPLEIVVPWEFPSVDISWNGLIKDANRVKTLVANACVVQHPLFFSDVMSFFPSLENIFYTPFSETYETFETPDIHPHVRALQITIGSLKGLATPGCFPHLQWLQLVYDTSIPLSPLLEALHCLPNLQVLTLHPSDRIDSSTIELSKPVITFPKLKVLITKYSIPYLINAPKLVHLEVDEYPASGDHLCGFDFSKTTEICFFIGSFHRLYIIGQTGGKDSENGFSLHRNGVESVFDPSCASYPNIFQLSPPFADEEDEDFTDDACSLLTACLRKTTNVKSIILGNRSSDGHGLLNNKEINLFFNALKGPTTVCYLTVFWSLSFAKLCNLLSDGTLFPLLKLIIYCNNFEKSQKLSDITILRKMMDGRFGTSPRKTLHIVLEGFPVVQPELLRQIEDLGIQLLQLN</sequence>
<proteinExistence type="predicted"/>
<comment type="caution">
    <text evidence="2">The sequence shown here is derived from an EMBL/GenBank/DDBJ whole genome shotgun (WGS) entry which is preliminary data.</text>
</comment>
<name>A0AAV4ZW99_9AGAM</name>
<evidence type="ECO:0000313" key="2">
    <source>
        <dbReference type="EMBL" id="GJJ05924.1"/>
    </source>
</evidence>
<organism evidence="2 3">
    <name type="scientific">Clathrus columnatus</name>
    <dbReference type="NCBI Taxonomy" id="1419009"/>
    <lineage>
        <taxon>Eukaryota</taxon>
        <taxon>Fungi</taxon>
        <taxon>Dikarya</taxon>
        <taxon>Basidiomycota</taxon>
        <taxon>Agaricomycotina</taxon>
        <taxon>Agaricomycetes</taxon>
        <taxon>Phallomycetidae</taxon>
        <taxon>Phallales</taxon>
        <taxon>Clathraceae</taxon>
        <taxon>Clathrus</taxon>
    </lineage>
</organism>
<feature type="region of interest" description="Disordered" evidence="1">
    <location>
        <begin position="1"/>
        <end position="32"/>
    </location>
</feature>
<protein>
    <recommendedName>
        <fullName evidence="4">F-box domain-containing protein</fullName>
    </recommendedName>
</protein>
<gene>
    <name evidence="2" type="ORF">Clacol_000111</name>
</gene>
<feature type="compositionally biased region" description="Polar residues" evidence="1">
    <location>
        <begin position="1"/>
        <end position="18"/>
    </location>
</feature>
<evidence type="ECO:0000256" key="1">
    <source>
        <dbReference type="SAM" id="MobiDB-lite"/>
    </source>
</evidence>
<feature type="compositionally biased region" description="Basic and acidic residues" evidence="1">
    <location>
        <begin position="19"/>
        <end position="32"/>
    </location>
</feature>
<accession>A0AAV4ZW99</accession>
<evidence type="ECO:0008006" key="4">
    <source>
        <dbReference type="Google" id="ProtNLM"/>
    </source>
</evidence>
<evidence type="ECO:0000313" key="3">
    <source>
        <dbReference type="Proteomes" id="UP001050691"/>
    </source>
</evidence>
<reference evidence="2" key="1">
    <citation type="submission" date="2021-10" db="EMBL/GenBank/DDBJ databases">
        <title>De novo Genome Assembly of Clathrus columnatus (Basidiomycota, Fungi) Using Illumina and Nanopore Sequence Data.</title>
        <authorList>
            <person name="Ogiso-Tanaka E."/>
            <person name="Itagaki H."/>
            <person name="Hosoya T."/>
            <person name="Hosaka K."/>
        </authorList>
    </citation>
    <scope>NUCLEOTIDE SEQUENCE</scope>
    <source>
        <strain evidence="2">MO-923</strain>
    </source>
</reference>
<keyword evidence="3" id="KW-1185">Reference proteome</keyword>